<dbReference type="PANTHER" id="PTHR45913:SF21">
    <property type="entry name" value="DUF4371 DOMAIN-CONTAINING PROTEIN"/>
    <property type="match status" value="1"/>
</dbReference>
<gene>
    <name evidence="1" type="ORF">GTO93_0007693</name>
</gene>
<evidence type="ECO:0000313" key="2">
    <source>
        <dbReference type="Proteomes" id="UP001166093"/>
    </source>
</evidence>
<dbReference type="PANTHER" id="PTHR45913">
    <property type="entry name" value="EPM2A-INTERACTING PROTEIN 1"/>
    <property type="match status" value="1"/>
</dbReference>
<feature type="non-terminal residue" evidence="1">
    <location>
        <position position="129"/>
    </location>
</feature>
<name>A0ABS2XBZ7_POLSP</name>
<protein>
    <submittedName>
        <fullName evidence="1">GT2D2 protein</fullName>
    </submittedName>
</protein>
<dbReference type="EMBL" id="JAAWVQ010011350">
    <property type="protein sequence ID" value="MBN3271492.1"/>
    <property type="molecule type" value="Genomic_DNA"/>
</dbReference>
<comment type="caution">
    <text evidence="1">The sequence shown here is derived from an EMBL/GenBank/DDBJ whole genome shotgun (WGS) entry which is preliminary data.</text>
</comment>
<evidence type="ECO:0000313" key="1">
    <source>
        <dbReference type="EMBL" id="MBN3271492.1"/>
    </source>
</evidence>
<accession>A0ABS2XBZ7</accession>
<feature type="non-terminal residue" evidence="1">
    <location>
        <position position="1"/>
    </location>
</feature>
<dbReference type="Proteomes" id="UP001166093">
    <property type="component" value="Unassembled WGS sequence"/>
</dbReference>
<keyword evidence="2" id="KW-1185">Reference proteome</keyword>
<organism evidence="1 2">
    <name type="scientific">Polyodon spathula</name>
    <name type="common">North American paddlefish</name>
    <name type="synonym">Squalus spathula</name>
    <dbReference type="NCBI Taxonomy" id="7913"/>
    <lineage>
        <taxon>Eukaryota</taxon>
        <taxon>Metazoa</taxon>
        <taxon>Chordata</taxon>
        <taxon>Craniata</taxon>
        <taxon>Vertebrata</taxon>
        <taxon>Euteleostomi</taxon>
        <taxon>Actinopterygii</taxon>
        <taxon>Chondrostei</taxon>
        <taxon>Acipenseriformes</taxon>
        <taxon>Polyodontidae</taxon>
        <taxon>Polyodon</taxon>
    </lineage>
</organism>
<proteinExistence type="predicted"/>
<sequence>MLLKPCFKSLKTICKLFFSLLVDESTDVCNTAQICIFLWAVFEDCSVKEDILAVVPLTGKTCSEDIYLAFKHSLQEIDAPLQKLVSIATHGALAMLRMKIGFIAMCKNDPDFPDFFNYHHIIHLISLDG</sequence>
<reference evidence="1" key="1">
    <citation type="journal article" date="2021" name="Cell">
        <title>Tracing the genetic footprints of vertebrate landing in non-teleost ray-finned fishes.</title>
        <authorList>
            <person name="Bi X."/>
            <person name="Wang K."/>
            <person name="Yang L."/>
            <person name="Pan H."/>
            <person name="Jiang H."/>
            <person name="Wei Q."/>
            <person name="Fang M."/>
            <person name="Yu H."/>
            <person name="Zhu C."/>
            <person name="Cai Y."/>
            <person name="He Y."/>
            <person name="Gan X."/>
            <person name="Zeng H."/>
            <person name="Yu D."/>
            <person name="Zhu Y."/>
            <person name="Jiang H."/>
            <person name="Qiu Q."/>
            <person name="Yang H."/>
            <person name="Zhang Y.E."/>
            <person name="Wang W."/>
            <person name="Zhu M."/>
            <person name="He S."/>
            <person name="Zhang G."/>
        </authorList>
    </citation>
    <scope>NUCLEOTIDE SEQUENCE</scope>
    <source>
        <strain evidence="1">Pddl_001</strain>
    </source>
</reference>